<dbReference type="Proteomes" id="UP001344906">
    <property type="component" value="Unassembled WGS sequence"/>
</dbReference>
<dbReference type="InterPro" id="IPR006311">
    <property type="entry name" value="TAT_signal"/>
</dbReference>
<accession>A0ABQ6G1D7</accession>
<sequence>MTDNMRRSRTLNSRRSFLRKGLAVGGAGAVSAGLLANGMPAFAQEKHKGLDRGDIAILRFLAAAEIIETDLWQQYNELGGIQDSEVPGGSGNPTYTAALKNLDGDMDQYIHDNTDDEISHFRFINAFLMANGAPPVNLDRFRTLPSSKATGAQQIGRLTNLMQLTVDTSWWTRYRSSTKNPDFGDTFPQAVPDLFSGQFPAIPRNDGDLTPPKHIQAIANTAAFHFGFIEQGGTSLYPSLAQRVSNPVVLRILLSIGPTETAHFQTWHDKAGNAVTADNPLAPAPLTDPTNGLTFPDLNSPPFGGEDFQTNLIMPEPTIFLSRKFPPCSIIRPTRTFGAAMAAANALIADGLFIGQPREFFKVLRELAERADEARRQV</sequence>
<keyword evidence="2" id="KW-1185">Reference proteome</keyword>
<evidence type="ECO:0000313" key="1">
    <source>
        <dbReference type="EMBL" id="GLV60343.1"/>
    </source>
</evidence>
<evidence type="ECO:0000313" key="2">
    <source>
        <dbReference type="Proteomes" id="UP001344906"/>
    </source>
</evidence>
<proteinExistence type="predicted"/>
<evidence type="ECO:0008006" key="3">
    <source>
        <dbReference type="Google" id="ProtNLM"/>
    </source>
</evidence>
<protein>
    <recommendedName>
        <fullName evidence="3">Ferritin-like domain-containing protein</fullName>
    </recommendedName>
</protein>
<comment type="caution">
    <text evidence="1">The sequence shown here is derived from an EMBL/GenBank/DDBJ whole genome shotgun (WGS) entry which is preliminary data.</text>
</comment>
<dbReference type="PROSITE" id="PS51318">
    <property type="entry name" value="TAT"/>
    <property type="match status" value="1"/>
</dbReference>
<name>A0ABQ6G1D7_9CHLR</name>
<reference evidence="1 2" key="1">
    <citation type="submission" date="2023-02" db="EMBL/GenBank/DDBJ databases">
        <title>Dictyobacter halimunensis sp. nov., a new member of the class Ktedonobacteria from forest soil in a geothermal area.</title>
        <authorList>
            <person name="Rachmania M.K."/>
            <person name="Ningsih F."/>
            <person name="Sakai Y."/>
            <person name="Yabe S."/>
            <person name="Yokota A."/>
            <person name="Sjamsuridzal W."/>
        </authorList>
    </citation>
    <scope>NUCLEOTIDE SEQUENCE [LARGE SCALE GENOMIC DNA]</scope>
    <source>
        <strain evidence="1 2">S3.2.2.5</strain>
    </source>
</reference>
<dbReference type="Pfam" id="PF13668">
    <property type="entry name" value="Ferritin_2"/>
    <property type="match status" value="1"/>
</dbReference>
<dbReference type="EMBL" id="BSRI01000002">
    <property type="protein sequence ID" value="GLV60343.1"/>
    <property type="molecule type" value="Genomic_DNA"/>
</dbReference>
<dbReference type="RefSeq" id="WP_338257385.1">
    <property type="nucleotide sequence ID" value="NZ_BSRI01000002.1"/>
</dbReference>
<gene>
    <name evidence="1" type="ORF">KDH_71630</name>
</gene>
<organism evidence="1 2">
    <name type="scientific">Dictyobacter halimunensis</name>
    <dbReference type="NCBI Taxonomy" id="3026934"/>
    <lineage>
        <taxon>Bacteria</taxon>
        <taxon>Bacillati</taxon>
        <taxon>Chloroflexota</taxon>
        <taxon>Ktedonobacteria</taxon>
        <taxon>Ktedonobacterales</taxon>
        <taxon>Dictyobacteraceae</taxon>
        <taxon>Dictyobacter</taxon>
    </lineage>
</organism>